<feature type="compositionally biased region" description="Basic residues" evidence="2">
    <location>
        <begin position="768"/>
        <end position="778"/>
    </location>
</feature>
<proteinExistence type="predicted"/>
<feature type="compositionally biased region" description="Polar residues" evidence="2">
    <location>
        <begin position="261"/>
        <end position="270"/>
    </location>
</feature>
<feature type="compositionally biased region" description="Polar residues" evidence="2">
    <location>
        <begin position="510"/>
        <end position="534"/>
    </location>
</feature>
<feature type="region of interest" description="Disordered" evidence="2">
    <location>
        <begin position="504"/>
        <end position="534"/>
    </location>
</feature>
<feature type="region of interest" description="Disordered" evidence="2">
    <location>
        <begin position="228"/>
        <end position="270"/>
    </location>
</feature>
<protein>
    <recommendedName>
        <fullName evidence="5">TAZ-type domain-containing protein</fullName>
    </recommendedName>
</protein>
<name>A0AAV0SPT0_9STRA</name>
<comment type="caution">
    <text evidence="3">The sequence shown here is derived from an EMBL/GenBank/DDBJ whole genome shotgun (WGS) entry which is preliminary data.</text>
</comment>
<organism evidence="3 4">
    <name type="scientific">Peronospora farinosa</name>
    <dbReference type="NCBI Taxonomy" id="134698"/>
    <lineage>
        <taxon>Eukaryota</taxon>
        <taxon>Sar</taxon>
        <taxon>Stramenopiles</taxon>
        <taxon>Oomycota</taxon>
        <taxon>Peronosporomycetes</taxon>
        <taxon>Peronosporales</taxon>
        <taxon>Peronosporaceae</taxon>
        <taxon>Peronospora</taxon>
    </lineage>
</organism>
<feature type="compositionally biased region" description="Basic and acidic residues" evidence="2">
    <location>
        <begin position="113"/>
        <end position="137"/>
    </location>
</feature>
<feature type="region of interest" description="Disordered" evidence="2">
    <location>
        <begin position="738"/>
        <end position="778"/>
    </location>
</feature>
<feature type="region of interest" description="Disordered" evidence="2">
    <location>
        <begin position="103"/>
        <end position="140"/>
    </location>
</feature>
<gene>
    <name evidence="3" type="ORF">PFR002_LOCUS279</name>
</gene>
<reference evidence="3" key="1">
    <citation type="submission" date="2022-12" db="EMBL/GenBank/DDBJ databases">
        <authorList>
            <person name="Webb A."/>
        </authorList>
    </citation>
    <scope>NUCLEOTIDE SEQUENCE</scope>
    <source>
        <strain evidence="3">Pf2</strain>
    </source>
</reference>
<accession>A0AAV0SPT0</accession>
<dbReference type="EMBL" id="CANTFK010000020">
    <property type="protein sequence ID" value="CAI5704701.1"/>
    <property type="molecule type" value="Genomic_DNA"/>
</dbReference>
<evidence type="ECO:0000313" key="4">
    <source>
        <dbReference type="Proteomes" id="UP001159659"/>
    </source>
</evidence>
<evidence type="ECO:0008006" key="5">
    <source>
        <dbReference type="Google" id="ProtNLM"/>
    </source>
</evidence>
<feature type="coiled-coil region" evidence="1">
    <location>
        <begin position="666"/>
        <end position="730"/>
    </location>
</feature>
<dbReference type="Proteomes" id="UP001159659">
    <property type="component" value="Unassembled WGS sequence"/>
</dbReference>
<evidence type="ECO:0000313" key="3">
    <source>
        <dbReference type="EMBL" id="CAI5704701.1"/>
    </source>
</evidence>
<sequence>MDNLCSWCQATRWQYKCFTCDPRRAKTLCFNCSVLWHSRGFAVTHQLMNRYGAIRSFSAWMRPQQKIIHNVTRSLETEVQKDPAIGLNDVVIGVQDQEIGINGMEVTTPTGPEKQKKLNEEAAKDSKSSPEEKKREDVEEEVYLMEEEAEFKVVGESMDIGEDEDTMCVEEIKLKEKTTTVSEKEALARDNFVSRASTSVKRNGHLELKDQEEHKNDASVPIASTAQGVSSVPFSAPPADANSPVQNRDASAGPVEKSTDFAASSTAPVSSTITPDTAIALKPHELADTNLSNATSQSLSADLEKLLRCFPTTDPILMEMLAQRIEAALVIEDALICARIGKCQESSCRSVLLHYEHYKRDKICSDPKCTEISKVYQHRRDCSKKDNASTRDNQKFVCPFCIRIRQRRNLGVVVALDHLISDQRRALQGAYSEANRNACLQTINTWNKRKQVLRDEIDGLNRLASESNALIYNFPRYQWHFGDVALIKREPILLGSESNTVGLSAPGPSMNCTNRSTATEQPSSTRSGDEYNSVSGTLQSEDIHEVDMTGDARFDANFINELLRAKSDAGDGGEMSQREFDGVMELGCAIVDASFCAPSKAQRCLLNCKSILIHLQHHLDLQVCNQAMCAAVEHHFSHLSQCKARDNNESCEYCLRVEECQLMRSVDFMEAEQLEAEAKVQQIINDITASFTNHRPDDREREVIQLEDELEQAEANKQQLLTKLSTARMNLRKVRRSMEHHGMSTSTSRQLPVHFIKVRRTEGSGSSSKKRRLSGSLD</sequence>
<dbReference type="AlphaFoldDB" id="A0AAV0SPT0"/>
<evidence type="ECO:0000256" key="2">
    <source>
        <dbReference type="SAM" id="MobiDB-lite"/>
    </source>
</evidence>
<keyword evidence="1" id="KW-0175">Coiled coil</keyword>
<evidence type="ECO:0000256" key="1">
    <source>
        <dbReference type="SAM" id="Coils"/>
    </source>
</evidence>